<organism evidence="1 2">
    <name type="scientific">Acanthoscelides obtectus</name>
    <name type="common">Bean weevil</name>
    <name type="synonym">Bruchus obtectus</name>
    <dbReference type="NCBI Taxonomy" id="200917"/>
    <lineage>
        <taxon>Eukaryota</taxon>
        <taxon>Metazoa</taxon>
        <taxon>Ecdysozoa</taxon>
        <taxon>Arthropoda</taxon>
        <taxon>Hexapoda</taxon>
        <taxon>Insecta</taxon>
        <taxon>Pterygota</taxon>
        <taxon>Neoptera</taxon>
        <taxon>Endopterygota</taxon>
        <taxon>Coleoptera</taxon>
        <taxon>Polyphaga</taxon>
        <taxon>Cucujiformia</taxon>
        <taxon>Chrysomeloidea</taxon>
        <taxon>Chrysomelidae</taxon>
        <taxon>Bruchinae</taxon>
        <taxon>Bruchini</taxon>
        <taxon>Acanthoscelides</taxon>
    </lineage>
</organism>
<sequence>MFKKPYLIVIVCYKLICKAYRILIIITSPTTFKIDLLRKCICSLAYQFRPFLSSESDIE</sequence>
<accession>A0A9P0KVJ2</accession>
<keyword evidence="2" id="KW-1185">Reference proteome</keyword>
<protein>
    <submittedName>
        <fullName evidence="1">Uncharacterized protein</fullName>
    </submittedName>
</protein>
<gene>
    <name evidence="1" type="ORF">ACAOBT_LOCUS15642</name>
</gene>
<evidence type="ECO:0000313" key="2">
    <source>
        <dbReference type="Proteomes" id="UP001152888"/>
    </source>
</evidence>
<reference evidence="1" key="1">
    <citation type="submission" date="2022-03" db="EMBL/GenBank/DDBJ databases">
        <authorList>
            <person name="Sayadi A."/>
        </authorList>
    </citation>
    <scope>NUCLEOTIDE SEQUENCE</scope>
</reference>
<dbReference type="EMBL" id="CAKOFQ010006942">
    <property type="protein sequence ID" value="CAH1983608.1"/>
    <property type="molecule type" value="Genomic_DNA"/>
</dbReference>
<comment type="caution">
    <text evidence="1">The sequence shown here is derived from an EMBL/GenBank/DDBJ whole genome shotgun (WGS) entry which is preliminary data.</text>
</comment>
<evidence type="ECO:0000313" key="1">
    <source>
        <dbReference type="EMBL" id="CAH1983608.1"/>
    </source>
</evidence>
<dbReference type="AlphaFoldDB" id="A0A9P0KVJ2"/>
<proteinExistence type="predicted"/>
<dbReference type="Proteomes" id="UP001152888">
    <property type="component" value="Unassembled WGS sequence"/>
</dbReference>
<name>A0A9P0KVJ2_ACAOB</name>